<dbReference type="AlphaFoldDB" id="A0A8H3C3Q6"/>
<gene>
    <name evidence="2" type="ORF">RDB_LOCUS111253</name>
</gene>
<evidence type="ECO:0000313" key="3">
    <source>
        <dbReference type="Proteomes" id="UP000663888"/>
    </source>
</evidence>
<organism evidence="2 3">
    <name type="scientific">Rhizoctonia solani</name>
    <dbReference type="NCBI Taxonomy" id="456999"/>
    <lineage>
        <taxon>Eukaryota</taxon>
        <taxon>Fungi</taxon>
        <taxon>Dikarya</taxon>
        <taxon>Basidiomycota</taxon>
        <taxon>Agaricomycotina</taxon>
        <taxon>Agaricomycetes</taxon>
        <taxon>Cantharellales</taxon>
        <taxon>Ceratobasidiaceae</taxon>
        <taxon>Rhizoctonia</taxon>
    </lineage>
</organism>
<evidence type="ECO:0000256" key="1">
    <source>
        <dbReference type="SAM" id="MobiDB-lite"/>
    </source>
</evidence>
<evidence type="ECO:0000313" key="2">
    <source>
        <dbReference type="EMBL" id="CAE6473320.1"/>
    </source>
</evidence>
<name>A0A8H3C3Q6_9AGAM</name>
<dbReference type="EMBL" id="CAJMWX010001185">
    <property type="protein sequence ID" value="CAE6473320.1"/>
    <property type="molecule type" value="Genomic_DNA"/>
</dbReference>
<dbReference type="Proteomes" id="UP000663888">
    <property type="component" value="Unassembled WGS sequence"/>
</dbReference>
<feature type="region of interest" description="Disordered" evidence="1">
    <location>
        <begin position="224"/>
        <end position="249"/>
    </location>
</feature>
<reference evidence="2" key="1">
    <citation type="submission" date="2021-01" db="EMBL/GenBank/DDBJ databases">
        <authorList>
            <person name="Kaushik A."/>
        </authorList>
    </citation>
    <scope>NUCLEOTIDE SEQUENCE</scope>
    <source>
        <strain evidence="2">AG4-R118</strain>
    </source>
</reference>
<dbReference type="Pfam" id="PF11951">
    <property type="entry name" value="Fungal_trans_2"/>
    <property type="match status" value="1"/>
</dbReference>
<comment type="caution">
    <text evidence="2">The sequence shown here is derived from an EMBL/GenBank/DDBJ whole genome shotgun (WGS) entry which is preliminary data.</text>
</comment>
<accession>A0A8H3C3Q6</accession>
<protein>
    <submittedName>
        <fullName evidence="2">Uncharacterized protein</fullName>
    </submittedName>
</protein>
<proteinExistence type="predicted"/>
<sequence length="672" mass="74899">MYEAPRHCNRNRIESGTPLIPCDANSKSTEHNNETIDIIENNDDYVPHLDASTYGVFLDQFPQGQLAYHIIPARNAMIGESNSLTEVGMGEPWPDSWLTNNEDIAVPLRWSSSSTASSWQESFPDSLGESNSLNSLIDSDPMLVFSPRLLDTNGSAASLPTAGHFVNAVLSQRIPCSDDWGSYGTNNSAEMATTSHEFNEASSQMTSAQASLLQALLSLGGPLAENSSPQSSPTIQLIPGPTGSQYRSTKPAENRVQGTFDENEDPELIQTIICGQLVLDRNLESNSLPFALHSYALWMQRTLFDPLRAASRTRNYVIRHFAESAQSRSRTILIANIFRSIATNPIFDLSYLPKLSALRTTIHTSLKAASNRTTNPSREIQNRESIRALEQTLEMFSASRYEPLYICLQLMREAAPVFRCACPEPMNQLVHLPSILLHPNANMRHYPVMDVYFSIVTGLPTNLTYDTSLRSPVDTSVLYIDNHLGLSWLYGQPDSITLILARTNSLYQEFGASVNSNIIEEIEKDIQRFKAVSGSSPDPSLLVMRLVVQECWRQVAYIYLYMTLCDTDALDARVRTAQQRLMKLINDTKPAPALDMHLAPCLGIAGVVTCQPSEREAMLLRLQGLPECSRPESCFSSCIRILEELWRQTDSEGRPAKWLDFRLATLRVLGIP</sequence>
<feature type="compositionally biased region" description="Polar residues" evidence="1">
    <location>
        <begin position="225"/>
        <end position="235"/>
    </location>
</feature>
<dbReference type="InterPro" id="IPR021858">
    <property type="entry name" value="Fun_TF"/>
</dbReference>